<evidence type="ECO:0000256" key="17">
    <source>
        <dbReference type="ARBA" id="ARBA00030944"/>
    </source>
</evidence>
<evidence type="ECO:0000256" key="9">
    <source>
        <dbReference type="ARBA" id="ARBA00023002"/>
    </source>
</evidence>
<evidence type="ECO:0000256" key="19">
    <source>
        <dbReference type="ARBA" id="ARBA00047853"/>
    </source>
</evidence>
<evidence type="ECO:0000256" key="8">
    <source>
        <dbReference type="ARBA" id="ARBA00022989"/>
    </source>
</evidence>
<evidence type="ECO:0000256" key="13">
    <source>
        <dbReference type="ARBA" id="ARBA00023221"/>
    </source>
</evidence>
<keyword evidence="4" id="KW-0812">Transmembrane</keyword>
<dbReference type="InterPro" id="IPR045605">
    <property type="entry name" value="KshA-like_C"/>
</dbReference>
<keyword evidence="23" id="KW-1185">Reference proteome</keyword>
<evidence type="ECO:0000256" key="6">
    <source>
        <dbReference type="ARBA" id="ARBA00022723"/>
    </source>
</evidence>
<comment type="similarity">
    <text evidence="15">Belongs to the cholesterol 7-desaturase family.</text>
</comment>
<evidence type="ECO:0000256" key="16">
    <source>
        <dbReference type="ARBA" id="ARBA00026095"/>
    </source>
</evidence>
<dbReference type="CDD" id="cd03469">
    <property type="entry name" value="Rieske_RO_Alpha_N"/>
    <property type="match status" value="1"/>
</dbReference>
<sequence length="332" mass="38317">MQNDDSFPYTDFATGWYQVAWSDEIRPGDVRPLRYFARDLVLWRTESGELRVFDAFCPHLGAHLGYGGTVCGENIQCPFHGWLWSSEGRNVEIPYSKRPNPGQKLKVWSVREASCMIMIWYDTSGEPPQWDPPHIPEAYLDDRYVPYPTCTRVWEKRRMKPQYLAENAVDAAHQKYVHRSTEVPEVLEFGPDGDRWHSRMRFVYGQGKDATWLTPGGQTVGHMDIEVWGMGTALGRFADTDGSVHVQTQTPVDHEFCDLRMTVLIPKEPGHPDTPSGSALSRLQHQLKQIDHDLRVWEHMHYIARPPFPPEEAKSYSAFREWAAHFYPQKTG</sequence>
<dbReference type="EC" id="1.14.19.21" evidence="16"/>
<gene>
    <name evidence="22" type="ORF">ORI27_29530</name>
</gene>
<evidence type="ECO:0000256" key="4">
    <source>
        <dbReference type="ARBA" id="ARBA00022692"/>
    </source>
</evidence>
<dbReference type="Gene3D" id="2.102.10.10">
    <property type="entry name" value="Rieske [2Fe-2S] iron-sulphur domain"/>
    <property type="match status" value="1"/>
</dbReference>
<evidence type="ECO:0000256" key="12">
    <source>
        <dbReference type="ARBA" id="ARBA00023136"/>
    </source>
</evidence>
<name>A0ABT3SPP4_9MYCO</name>
<keyword evidence="10" id="KW-0408">Iron</keyword>
<dbReference type="InterPro" id="IPR036922">
    <property type="entry name" value="Rieske_2Fe-2S_sf"/>
</dbReference>
<dbReference type="Proteomes" id="UP001300745">
    <property type="component" value="Unassembled WGS sequence"/>
</dbReference>
<comment type="catalytic activity">
    <reaction evidence="19">
        <text>cholesterol + NADH + O2 + H(+) = 7-dehydrocholesterol + NAD(+) + 2 H2O</text>
        <dbReference type="Rhea" id="RHEA:51644"/>
        <dbReference type="ChEBI" id="CHEBI:15377"/>
        <dbReference type="ChEBI" id="CHEBI:15378"/>
        <dbReference type="ChEBI" id="CHEBI:15379"/>
        <dbReference type="ChEBI" id="CHEBI:16113"/>
        <dbReference type="ChEBI" id="CHEBI:17759"/>
        <dbReference type="ChEBI" id="CHEBI:57540"/>
        <dbReference type="ChEBI" id="CHEBI:57945"/>
        <dbReference type="EC" id="1.14.19.21"/>
    </reaction>
    <physiologicalReaction direction="left-to-right" evidence="19">
        <dbReference type="Rhea" id="RHEA:51645"/>
    </physiologicalReaction>
</comment>
<keyword evidence="6" id="KW-0479">Metal-binding</keyword>
<dbReference type="EMBL" id="JAPJDO010000049">
    <property type="protein sequence ID" value="MCX2940840.1"/>
    <property type="molecule type" value="Genomic_DNA"/>
</dbReference>
<evidence type="ECO:0000256" key="10">
    <source>
        <dbReference type="ARBA" id="ARBA00023004"/>
    </source>
</evidence>
<dbReference type="InterPro" id="IPR050584">
    <property type="entry name" value="Cholesterol_7-desaturase"/>
</dbReference>
<comment type="subunit">
    <text evidence="18">Homotrimer. The two-component system 3-ketosteroid-9-alpha-monooxygenase is composed of an oxygenase component KshA and a reductase component KshB.</text>
</comment>
<evidence type="ECO:0000256" key="2">
    <source>
        <dbReference type="ARBA" id="ARBA00004370"/>
    </source>
</evidence>
<evidence type="ECO:0000313" key="23">
    <source>
        <dbReference type="Proteomes" id="UP001300745"/>
    </source>
</evidence>
<evidence type="ECO:0000313" key="22">
    <source>
        <dbReference type="EMBL" id="MCX2940840.1"/>
    </source>
</evidence>
<evidence type="ECO:0000256" key="5">
    <source>
        <dbReference type="ARBA" id="ARBA00022714"/>
    </source>
</evidence>
<evidence type="ECO:0000256" key="18">
    <source>
        <dbReference type="ARBA" id="ARBA00046982"/>
    </source>
</evidence>
<comment type="pathway">
    <text evidence="14">Steroid hormone biosynthesis; dafachronic acid biosynthesis.</text>
</comment>
<comment type="pathway">
    <text evidence="3">Hormone biosynthesis.</text>
</comment>
<accession>A0ABT3SPP4</accession>
<keyword evidence="7" id="KW-0442">Lipid degradation</keyword>
<dbReference type="SUPFAM" id="SSF50022">
    <property type="entry name" value="ISP domain"/>
    <property type="match status" value="1"/>
</dbReference>
<feature type="domain" description="Rieske" evidence="21">
    <location>
        <begin position="16"/>
        <end position="119"/>
    </location>
</feature>
<dbReference type="Pfam" id="PF19298">
    <property type="entry name" value="KshA_C"/>
    <property type="match status" value="1"/>
</dbReference>
<dbReference type="RefSeq" id="WP_266000707.1">
    <property type="nucleotide sequence ID" value="NZ_JAPJDN010000049.1"/>
</dbReference>
<evidence type="ECO:0000256" key="14">
    <source>
        <dbReference type="ARBA" id="ARBA00025712"/>
    </source>
</evidence>
<reference evidence="22 23" key="1">
    <citation type="submission" date="2022-11" db="EMBL/GenBank/DDBJ databases">
        <title>Mycobacterium sp. nov.</title>
        <authorList>
            <person name="Papic B."/>
            <person name="Spicic S."/>
            <person name="Duvnjak S."/>
        </authorList>
    </citation>
    <scope>NUCLEOTIDE SEQUENCE [LARGE SCALE GENOMIC DNA]</scope>
    <source>
        <strain evidence="22 23">CVI_P4</strain>
    </source>
</reference>
<keyword evidence="9" id="KW-0560">Oxidoreductase</keyword>
<dbReference type="SUPFAM" id="SSF55961">
    <property type="entry name" value="Bet v1-like"/>
    <property type="match status" value="1"/>
</dbReference>
<dbReference type="PANTHER" id="PTHR21266:SF32">
    <property type="entry name" value="CHOLESTEROL 7-DESATURASE NVD"/>
    <property type="match status" value="1"/>
</dbReference>
<comment type="catalytic activity">
    <reaction evidence="20">
        <text>cholesterol + NADPH + O2 + H(+) = 7-dehydrocholesterol + NADP(+) + 2 H2O</text>
        <dbReference type="Rhea" id="RHEA:45024"/>
        <dbReference type="ChEBI" id="CHEBI:15377"/>
        <dbReference type="ChEBI" id="CHEBI:15378"/>
        <dbReference type="ChEBI" id="CHEBI:15379"/>
        <dbReference type="ChEBI" id="CHEBI:16113"/>
        <dbReference type="ChEBI" id="CHEBI:17759"/>
        <dbReference type="ChEBI" id="CHEBI:57783"/>
        <dbReference type="ChEBI" id="CHEBI:58349"/>
        <dbReference type="EC" id="1.14.19.21"/>
    </reaction>
    <physiologicalReaction direction="left-to-right" evidence="20">
        <dbReference type="Rhea" id="RHEA:45025"/>
    </physiologicalReaction>
</comment>
<evidence type="ECO:0000256" key="1">
    <source>
        <dbReference type="ARBA" id="ARBA00001962"/>
    </source>
</evidence>
<dbReference type="Pfam" id="PF00355">
    <property type="entry name" value="Rieske"/>
    <property type="match status" value="1"/>
</dbReference>
<protein>
    <recommendedName>
        <fullName evidence="16">cholesterol 7-desaturase</fullName>
        <ecNumber evidence="16">1.14.19.21</ecNumber>
    </recommendedName>
    <alternativeName>
        <fullName evidence="17">Rieske-type oxygenase</fullName>
    </alternativeName>
</protein>
<evidence type="ECO:0000256" key="15">
    <source>
        <dbReference type="ARBA" id="ARBA00025729"/>
    </source>
</evidence>
<organism evidence="22 23">
    <name type="scientific">Mycobacterium pinniadriaticum</name>
    <dbReference type="NCBI Taxonomy" id="2994102"/>
    <lineage>
        <taxon>Bacteria</taxon>
        <taxon>Bacillati</taxon>
        <taxon>Actinomycetota</taxon>
        <taxon>Actinomycetes</taxon>
        <taxon>Mycobacteriales</taxon>
        <taxon>Mycobacteriaceae</taxon>
        <taxon>Mycobacterium</taxon>
    </lineage>
</organism>
<evidence type="ECO:0000256" key="7">
    <source>
        <dbReference type="ARBA" id="ARBA00022963"/>
    </source>
</evidence>
<dbReference type="InterPro" id="IPR017941">
    <property type="entry name" value="Rieske_2Fe-2S"/>
</dbReference>
<keyword evidence="13" id="KW-0753">Steroid metabolism</keyword>
<keyword evidence="11" id="KW-0411">Iron-sulfur</keyword>
<keyword evidence="5" id="KW-0001">2Fe-2S</keyword>
<evidence type="ECO:0000259" key="21">
    <source>
        <dbReference type="PROSITE" id="PS51296"/>
    </source>
</evidence>
<dbReference type="PANTHER" id="PTHR21266">
    <property type="entry name" value="IRON-SULFUR DOMAIN CONTAINING PROTEIN"/>
    <property type="match status" value="1"/>
</dbReference>
<evidence type="ECO:0000256" key="3">
    <source>
        <dbReference type="ARBA" id="ARBA00004972"/>
    </source>
</evidence>
<dbReference type="Gene3D" id="3.90.380.10">
    <property type="entry name" value="Naphthalene 1,2-dioxygenase Alpha Subunit, Chain A, domain 1"/>
    <property type="match status" value="1"/>
</dbReference>
<comment type="subcellular location">
    <subcellularLocation>
        <location evidence="2">Membrane</location>
    </subcellularLocation>
</comment>
<keyword evidence="12" id="KW-0472">Membrane</keyword>
<evidence type="ECO:0000256" key="11">
    <source>
        <dbReference type="ARBA" id="ARBA00023014"/>
    </source>
</evidence>
<comment type="cofactor">
    <cofactor evidence="1">
        <name>Fe cation</name>
        <dbReference type="ChEBI" id="CHEBI:24875"/>
    </cofactor>
</comment>
<comment type="caution">
    <text evidence="22">The sequence shown here is derived from an EMBL/GenBank/DDBJ whole genome shotgun (WGS) entry which is preliminary data.</text>
</comment>
<keyword evidence="8" id="KW-1133">Transmembrane helix</keyword>
<proteinExistence type="inferred from homology"/>
<keyword evidence="13" id="KW-0443">Lipid metabolism</keyword>
<dbReference type="PROSITE" id="PS51296">
    <property type="entry name" value="RIESKE"/>
    <property type="match status" value="1"/>
</dbReference>
<evidence type="ECO:0000256" key="20">
    <source>
        <dbReference type="ARBA" id="ARBA00049548"/>
    </source>
</evidence>